<gene>
    <name evidence="1" type="ORF">AGR7A_Cc200007</name>
</gene>
<accession>A0A1S7TKV4</accession>
<organism evidence="1 2">
    <name type="scientific">Agrobacterium deltaense NCPPB 1641</name>
    <dbReference type="NCBI Taxonomy" id="1183425"/>
    <lineage>
        <taxon>Bacteria</taxon>
        <taxon>Pseudomonadati</taxon>
        <taxon>Pseudomonadota</taxon>
        <taxon>Alphaproteobacteria</taxon>
        <taxon>Hyphomicrobiales</taxon>
        <taxon>Rhizobiaceae</taxon>
        <taxon>Rhizobium/Agrobacterium group</taxon>
        <taxon>Agrobacterium</taxon>
    </lineage>
</organism>
<comment type="caution">
    <text evidence="1">The sequence shown here is derived from an EMBL/GenBank/DDBJ whole genome shotgun (WGS) entry which is preliminary data.</text>
</comment>
<protein>
    <recommendedName>
        <fullName evidence="3">TonB C-terminal domain-containing protein</fullName>
    </recommendedName>
</protein>
<evidence type="ECO:0000313" key="2">
    <source>
        <dbReference type="Proteomes" id="UP000192140"/>
    </source>
</evidence>
<sequence length="165" mass="17651">MTVGLSMQADLASVEGIDLIPHWFPFASAFRLSGLAALVLLSAGFSTQASGQSRVCNDPTPAGNIDEMFDAIYACWVPPEDTAGLVVTLQFILHKDGQIRGKVVVTAARPQEDSPRRKAFIDSAIEAVKRAAPVPFTEQFGSRIAGRPLAPRFVGADIKAPETEL</sequence>
<dbReference type="SUPFAM" id="SSF74653">
    <property type="entry name" value="TolA/TonB C-terminal domain"/>
    <property type="match status" value="1"/>
</dbReference>
<dbReference type="AlphaFoldDB" id="A0A1S7TKV4"/>
<dbReference type="Gene3D" id="3.30.1150.10">
    <property type="match status" value="1"/>
</dbReference>
<keyword evidence="2" id="KW-1185">Reference proteome</keyword>
<name>A0A1S7TKV4_9HYPH</name>
<dbReference type="EMBL" id="FCNP01000013">
    <property type="protein sequence ID" value="CVI55171.1"/>
    <property type="molecule type" value="Genomic_DNA"/>
</dbReference>
<proteinExistence type="predicted"/>
<dbReference type="Proteomes" id="UP000192140">
    <property type="component" value="Unassembled WGS sequence"/>
</dbReference>
<reference evidence="1" key="1">
    <citation type="submission" date="2016-01" db="EMBL/GenBank/DDBJ databases">
        <authorList>
            <person name="Regsiter A."/>
            <person name="william w."/>
        </authorList>
    </citation>
    <scope>NUCLEOTIDE SEQUENCE</scope>
    <source>
        <strain evidence="1">NCPPB 1641</strain>
    </source>
</reference>
<dbReference type="RefSeq" id="WP_233283533.1">
    <property type="nucleotide sequence ID" value="NZ_LT009775.1"/>
</dbReference>
<evidence type="ECO:0000313" key="1">
    <source>
        <dbReference type="EMBL" id="CVI55171.1"/>
    </source>
</evidence>
<evidence type="ECO:0008006" key="3">
    <source>
        <dbReference type="Google" id="ProtNLM"/>
    </source>
</evidence>